<evidence type="ECO:0000313" key="1">
    <source>
        <dbReference type="EMBL" id="TDH35679.1"/>
    </source>
</evidence>
<keyword evidence="2" id="KW-1185">Reference proteome</keyword>
<gene>
    <name evidence="1" type="ORF">E2A64_10080</name>
</gene>
<sequence length="94" mass="10368">MIEKVARGQSKFDGREWLSMPRTERERYMARARIAVADMREAAPETTDLIAAARGKMRSFVPPNDSTLGAALDAAIKVHFDAVLTEPPALKEAP</sequence>
<reference evidence="1 2" key="1">
    <citation type="journal article" date="2013" name="Int. J. Syst. Evol. Microbiol.">
        <title>Hoeflea suaedae sp. nov., an endophytic bacterium isolated from the root of the halophyte Suaeda maritima.</title>
        <authorList>
            <person name="Chung E.J."/>
            <person name="Park J.A."/>
            <person name="Pramanik P."/>
            <person name="Bibi F."/>
            <person name="Jeon C.O."/>
            <person name="Chung Y.R."/>
        </authorList>
    </citation>
    <scope>NUCLEOTIDE SEQUENCE [LARGE SCALE GENOMIC DNA]</scope>
    <source>
        <strain evidence="1 2">YC6898</strain>
    </source>
</reference>
<dbReference type="AlphaFoldDB" id="A0A4R5PJ56"/>
<dbReference type="EMBL" id="SMSI01000002">
    <property type="protein sequence ID" value="TDH35679.1"/>
    <property type="molecule type" value="Genomic_DNA"/>
</dbReference>
<accession>A0A4R5PJ56</accession>
<dbReference type="RefSeq" id="WP_133284379.1">
    <property type="nucleotide sequence ID" value="NZ_SMSI01000002.1"/>
</dbReference>
<proteinExistence type="predicted"/>
<protein>
    <submittedName>
        <fullName evidence="1">Uncharacterized protein</fullName>
    </submittedName>
</protein>
<evidence type="ECO:0000313" key="2">
    <source>
        <dbReference type="Proteomes" id="UP000295131"/>
    </source>
</evidence>
<comment type="caution">
    <text evidence="1">The sequence shown here is derived from an EMBL/GenBank/DDBJ whole genome shotgun (WGS) entry which is preliminary data.</text>
</comment>
<dbReference type="Proteomes" id="UP000295131">
    <property type="component" value="Unassembled WGS sequence"/>
</dbReference>
<organism evidence="1 2">
    <name type="scientific">Pseudohoeflea suaedae</name>
    <dbReference type="NCBI Taxonomy" id="877384"/>
    <lineage>
        <taxon>Bacteria</taxon>
        <taxon>Pseudomonadati</taxon>
        <taxon>Pseudomonadota</taxon>
        <taxon>Alphaproteobacteria</taxon>
        <taxon>Hyphomicrobiales</taxon>
        <taxon>Rhizobiaceae</taxon>
        <taxon>Pseudohoeflea</taxon>
    </lineage>
</organism>
<name>A0A4R5PJ56_9HYPH</name>